<evidence type="ECO:0000259" key="7">
    <source>
        <dbReference type="Pfam" id="PF17676"/>
    </source>
</evidence>
<dbReference type="Gene3D" id="3.40.50.10740">
    <property type="entry name" value="Class I glutamine amidotransferase-like"/>
    <property type="match status" value="1"/>
</dbReference>
<feature type="domain" description="LD-carboxypeptidase N-terminal" evidence="6">
    <location>
        <begin position="15"/>
        <end position="130"/>
    </location>
</feature>
<dbReference type="InterPro" id="IPR003507">
    <property type="entry name" value="S66_fam"/>
</dbReference>
<dbReference type="Gene3D" id="3.50.30.60">
    <property type="entry name" value="LD-carboxypeptidase A C-terminal domain-like"/>
    <property type="match status" value="1"/>
</dbReference>
<dbReference type="InterPro" id="IPR027478">
    <property type="entry name" value="LdcA_N"/>
</dbReference>
<gene>
    <name evidence="8" type="ORF">H9632_15515</name>
</gene>
<keyword evidence="2" id="KW-0121">Carboxypeptidase</keyword>
<dbReference type="SUPFAM" id="SSF52317">
    <property type="entry name" value="Class I glutamine amidotransferase-like"/>
    <property type="match status" value="1"/>
</dbReference>
<evidence type="ECO:0000313" key="9">
    <source>
        <dbReference type="Proteomes" id="UP000600565"/>
    </source>
</evidence>
<reference evidence="8 9" key="1">
    <citation type="submission" date="2020-08" db="EMBL/GenBank/DDBJ databases">
        <title>A Genomic Blueprint of the Chicken Gut Microbiome.</title>
        <authorList>
            <person name="Gilroy R."/>
            <person name="Ravi A."/>
            <person name="Getino M."/>
            <person name="Pursley I."/>
            <person name="Horton D.L."/>
            <person name="Alikhan N.-F."/>
            <person name="Baker D."/>
            <person name="Gharbi K."/>
            <person name="Hall N."/>
            <person name="Watson M."/>
            <person name="Adriaenssens E.M."/>
            <person name="Foster-Nyarko E."/>
            <person name="Jarju S."/>
            <person name="Secka A."/>
            <person name="Antonio M."/>
            <person name="Oren A."/>
            <person name="Chaudhuri R."/>
            <person name="La Ragione R.M."/>
            <person name="Hildebrand F."/>
            <person name="Pallen M.J."/>
        </authorList>
    </citation>
    <scope>NUCLEOTIDE SEQUENCE [LARGE SCALE GENOMIC DNA]</scope>
    <source>
        <strain evidence="8 9">Sa1YVA6</strain>
    </source>
</reference>
<keyword evidence="9" id="KW-1185">Reference proteome</keyword>
<dbReference type="RefSeq" id="WP_191704976.1">
    <property type="nucleotide sequence ID" value="NZ_JACSPW010000017.1"/>
</dbReference>
<comment type="similarity">
    <text evidence="1">Belongs to the peptidase S66 family.</text>
</comment>
<dbReference type="EMBL" id="JACSPW010000017">
    <property type="protein sequence ID" value="MBD8034478.1"/>
    <property type="molecule type" value="Genomic_DNA"/>
</dbReference>
<dbReference type="InterPro" id="IPR029062">
    <property type="entry name" value="Class_I_gatase-like"/>
</dbReference>
<dbReference type="CDD" id="cd07025">
    <property type="entry name" value="Peptidase_S66"/>
    <property type="match status" value="1"/>
</dbReference>
<name>A0ABR8XRB7_9BACL</name>
<feature type="domain" description="LD-carboxypeptidase C-terminal" evidence="7">
    <location>
        <begin position="182"/>
        <end position="301"/>
    </location>
</feature>
<accession>A0ABR8XRB7</accession>
<dbReference type="SUPFAM" id="SSF141986">
    <property type="entry name" value="LD-carboxypeptidase A C-terminal domain-like"/>
    <property type="match status" value="1"/>
</dbReference>
<dbReference type="PANTHER" id="PTHR30237:SF2">
    <property type="entry name" value="MUREIN TETRAPEPTIDE CARBOXYPEPTIDASE"/>
    <property type="match status" value="1"/>
</dbReference>
<dbReference type="InterPro" id="IPR040449">
    <property type="entry name" value="Peptidase_S66_N"/>
</dbReference>
<keyword evidence="4" id="KW-0378">Hydrolase</keyword>
<sequence>MSIVIPKSLKMGDTVALISASGATPTERLQPAIEAVEKLGFRVVVGETCRTRHGYFGGDDALRAKEVNEMFANAEIDGIFCIRGGYGATRILPMLDLELISNNPKVFAGYSDVTALHTVFNQICGFVTYHTPMPSTEFIKENMDEYTWEYFIKSVTNTNWSDYLLENAKDDPLETLVSGAATGQLVGGNLTLVTASLGTPFEIDLKGKILFLEDIDENVQRIDRMLTQLSTSGKLNELAGILLGGWTDCGPMDAKNPENNLDLITVFEEILAPLNIPILMNVTCGHMLPTMSLPLGKTITMDATNKTIRVVG</sequence>
<comment type="caution">
    <text evidence="8">The sequence shown here is derived from an EMBL/GenBank/DDBJ whole genome shotgun (WGS) entry which is preliminary data.</text>
</comment>
<protein>
    <submittedName>
        <fullName evidence="8">LD-carboxypeptidase</fullName>
    </submittedName>
</protein>
<dbReference type="PANTHER" id="PTHR30237">
    <property type="entry name" value="MURAMOYLTETRAPEPTIDE CARBOXYPEPTIDASE"/>
    <property type="match status" value="1"/>
</dbReference>
<dbReference type="InterPro" id="IPR040921">
    <property type="entry name" value="Peptidase_S66C"/>
</dbReference>
<evidence type="ECO:0000256" key="1">
    <source>
        <dbReference type="ARBA" id="ARBA00010233"/>
    </source>
</evidence>
<evidence type="ECO:0000256" key="2">
    <source>
        <dbReference type="ARBA" id="ARBA00022645"/>
    </source>
</evidence>
<dbReference type="Proteomes" id="UP000600565">
    <property type="component" value="Unassembled WGS sequence"/>
</dbReference>
<evidence type="ECO:0000256" key="3">
    <source>
        <dbReference type="ARBA" id="ARBA00022670"/>
    </source>
</evidence>
<dbReference type="InterPro" id="IPR027461">
    <property type="entry name" value="Carboxypeptidase_A_C_sf"/>
</dbReference>
<dbReference type="PIRSF" id="PIRSF028757">
    <property type="entry name" value="LD-carboxypeptidase"/>
    <property type="match status" value="1"/>
</dbReference>
<dbReference type="Pfam" id="PF02016">
    <property type="entry name" value="Peptidase_S66"/>
    <property type="match status" value="1"/>
</dbReference>
<evidence type="ECO:0000256" key="5">
    <source>
        <dbReference type="ARBA" id="ARBA00022825"/>
    </source>
</evidence>
<dbReference type="Pfam" id="PF17676">
    <property type="entry name" value="Peptidase_S66C"/>
    <property type="match status" value="1"/>
</dbReference>
<keyword evidence="3" id="KW-0645">Protease</keyword>
<evidence type="ECO:0000256" key="4">
    <source>
        <dbReference type="ARBA" id="ARBA00022801"/>
    </source>
</evidence>
<evidence type="ECO:0000313" key="8">
    <source>
        <dbReference type="EMBL" id="MBD8034478.1"/>
    </source>
</evidence>
<organism evidence="8 9">
    <name type="scientific">Solibacillus merdavium</name>
    <dbReference type="NCBI Taxonomy" id="2762218"/>
    <lineage>
        <taxon>Bacteria</taxon>
        <taxon>Bacillati</taxon>
        <taxon>Bacillota</taxon>
        <taxon>Bacilli</taxon>
        <taxon>Bacillales</taxon>
        <taxon>Caryophanaceae</taxon>
        <taxon>Solibacillus</taxon>
    </lineage>
</organism>
<keyword evidence="5" id="KW-0720">Serine protease</keyword>
<proteinExistence type="inferred from homology"/>
<evidence type="ECO:0000259" key="6">
    <source>
        <dbReference type="Pfam" id="PF02016"/>
    </source>
</evidence>